<gene>
    <name evidence="6" type="ORF">XENORESO_001962</name>
</gene>
<feature type="non-terminal residue" evidence="6">
    <location>
        <position position="62"/>
    </location>
</feature>
<keyword evidence="2" id="KW-0964">Secreted</keyword>
<keyword evidence="7" id="KW-1185">Reference proteome</keyword>
<comment type="caution">
    <text evidence="6">The sequence shown here is derived from an EMBL/GenBank/DDBJ whole genome shotgun (WGS) entry which is preliminary data.</text>
</comment>
<evidence type="ECO:0000256" key="4">
    <source>
        <dbReference type="ARBA" id="ARBA00023157"/>
    </source>
</evidence>
<dbReference type="Proteomes" id="UP001444071">
    <property type="component" value="Unassembled WGS sequence"/>
</dbReference>
<dbReference type="EMBL" id="JAHRIM010021351">
    <property type="protein sequence ID" value="MEQ2263007.1"/>
    <property type="molecule type" value="Genomic_DNA"/>
</dbReference>
<evidence type="ECO:0008006" key="8">
    <source>
        <dbReference type="Google" id="ProtNLM"/>
    </source>
</evidence>
<dbReference type="PANTHER" id="PTHR45938">
    <property type="entry name" value="ACP24A4-RELATED"/>
    <property type="match status" value="1"/>
</dbReference>
<evidence type="ECO:0000313" key="7">
    <source>
        <dbReference type="Proteomes" id="UP001444071"/>
    </source>
</evidence>
<accession>A0ABV0W209</accession>
<comment type="subcellular location">
    <subcellularLocation>
        <location evidence="1">Secreted</location>
    </subcellularLocation>
</comment>
<protein>
    <recommendedName>
        <fullName evidence="8">Secreted protein</fullName>
    </recommendedName>
</protein>
<proteinExistence type="predicted"/>
<organism evidence="6 7">
    <name type="scientific">Xenotaenia resolanae</name>
    <dbReference type="NCBI Taxonomy" id="208358"/>
    <lineage>
        <taxon>Eukaryota</taxon>
        <taxon>Metazoa</taxon>
        <taxon>Chordata</taxon>
        <taxon>Craniata</taxon>
        <taxon>Vertebrata</taxon>
        <taxon>Euteleostomi</taxon>
        <taxon>Actinopterygii</taxon>
        <taxon>Neopterygii</taxon>
        <taxon>Teleostei</taxon>
        <taxon>Neoteleostei</taxon>
        <taxon>Acanthomorphata</taxon>
        <taxon>Ovalentaria</taxon>
        <taxon>Atherinomorphae</taxon>
        <taxon>Cyprinodontiformes</taxon>
        <taxon>Goodeidae</taxon>
        <taxon>Xenotaenia</taxon>
    </lineage>
</organism>
<keyword evidence="3 5" id="KW-0732">Signal</keyword>
<evidence type="ECO:0000256" key="5">
    <source>
        <dbReference type="SAM" id="SignalP"/>
    </source>
</evidence>
<evidence type="ECO:0000256" key="1">
    <source>
        <dbReference type="ARBA" id="ARBA00004613"/>
    </source>
</evidence>
<name>A0ABV0W209_9TELE</name>
<feature type="chain" id="PRO_5045688799" description="Secreted protein" evidence="5">
    <location>
        <begin position="19"/>
        <end position="62"/>
    </location>
</feature>
<evidence type="ECO:0000256" key="3">
    <source>
        <dbReference type="ARBA" id="ARBA00022729"/>
    </source>
</evidence>
<dbReference type="PANTHER" id="PTHR45938:SF7">
    <property type="entry name" value="WAP, KAZAL, IMMUNOGLOBULIN, KUNITZ AND NTR DOMAIN-CONTAINING PROTEIN 2"/>
    <property type="match status" value="1"/>
</dbReference>
<evidence type="ECO:0000256" key="2">
    <source>
        <dbReference type="ARBA" id="ARBA00022525"/>
    </source>
</evidence>
<reference evidence="6 7" key="1">
    <citation type="submission" date="2021-06" db="EMBL/GenBank/DDBJ databases">
        <authorList>
            <person name="Palmer J.M."/>
        </authorList>
    </citation>
    <scope>NUCLEOTIDE SEQUENCE [LARGE SCALE GENOMIC DNA]</scope>
    <source>
        <strain evidence="6 7">XR_2019</strain>
        <tissue evidence="6">Muscle</tissue>
    </source>
</reference>
<sequence length="62" mass="7275">MRWMLFPRWIWFLACASARMELSVAVLTRFTYSHAGICPNEMNPNLWVDAMSTCTRECESDQ</sequence>
<feature type="signal peptide" evidence="5">
    <location>
        <begin position="1"/>
        <end position="18"/>
    </location>
</feature>
<evidence type="ECO:0000313" key="6">
    <source>
        <dbReference type="EMBL" id="MEQ2263007.1"/>
    </source>
</evidence>
<keyword evidence="4" id="KW-1015">Disulfide bond</keyword>